<reference evidence="2 3" key="2">
    <citation type="submission" date="2018-11" db="EMBL/GenBank/DDBJ databases">
        <authorList>
            <consortium name="Pathogen Informatics"/>
        </authorList>
    </citation>
    <scope>NUCLEOTIDE SEQUENCE [LARGE SCALE GENOMIC DNA]</scope>
    <source>
        <strain evidence="2 3">Costa Rica</strain>
    </source>
</reference>
<keyword evidence="1" id="KW-0812">Transmembrane</keyword>
<evidence type="ECO:0000313" key="4">
    <source>
        <dbReference type="WBParaSite" id="ACOC_0000926701-mRNA-1"/>
    </source>
</evidence>
<dbReference type="EMBL" id="UYYA01004271">
    <property type="protein sequence ID" value="VDM60853.1"/>
    <property type="molecule type" value="Genomic_DNA"/>
</dbReference>
<sequence length="83" mass="10053">MVQKFYWKRVVRRYCYNISLLFSHNINSFNHLLVTIGWSFCLFWSRFFTSNKVSNLFINEWGSGTDDIEIEALQEHFYRDTAT</sequence>
<reference evidence="4" key="1">
    <citation type="submission" date="2017-02" db="UniProtKB">
        <authorList>
            <consortium name="WormBaseParasite"/>
        </authorList>
    </citation>
    <scope>IDENTIFICATION</scope>
</reference>
<protein>
    <submittedName>
        <fullName evidence="2 4">Uncharacterized protein</fullName>
    </submittedName>
</protein>
<keyword evidence="1" id="KW-0472">Membrane</keyword>
<evidence type="ECO:0000256" key="1">
    <source>
        <dbReference type="SAM" id="Phobius"/>
    </source>
</evidence>
<feature type="transmembrane region" description="Helical" evidence="1">
    <location>
        <begin position="29"/>
        <end position="48"/>
    </location>
</feature>
<dbReference type="WBParaSite" id="ACOC_0000926701-mRNA-1">
    <property type="protein sequence ID" value="ACOC_0000926701-mRNA-1"/>
    <property type="gene ID" value="ACOC_0000926701"/>
</dbReference>
<accession>A0A0R3PTW1</accession>
<evidence type="ECO:0000313" key="3">
    <source>
        <dbReference type="Proteomes" id="UP000267027"/>
    </source>
</evidence>
<keyword evidence="3" id="KW-1185">Reference proteome</keyword>
<evidence type="ECO:0000313" key="2">
    <source>
        <dbReference type="EMBL" id="VDM60853.1"/>
    </source>
</evidence>
<name>A0A0R3PTW1_ANGCS</name>
<dbReference type="OrthoDB" id="5798875at2759"/>
<gene>
    <name evidence="2" type="ORF">ACOC_LOCUS9268</name>
</gene>
<dbReference type="AlphaFoldDB" id="A0A0R3PTW1"/>
<dbReference type="Proteomes" id="UP000267027">
    <property type="component" value="Unassembled WGS sequence"/>
</dbReference>
<keyword evidence="1" id="KW-1133">Transmembrane helix</keyword>
<proteinExistence type="predicted"/>
<organism evidence="4">
    <name type="scientific">Angiostrongylus costaricensis</name>
    <name type="common">Nematode worm</name>
    <dbReference type="NCBI Taxonomy" id="334426"/>
    <lineage>
        <taxon>Eukaryota</taxon>
        <taxon>Metazoa</taxon>
        <taxon>Ecdysozoa</taxon>
        <taxon>Nematoda</taxon>
        <taxon>Chromadorea</taxon>
        <taxon>Rhabditida</taxon>
        <taxon>Rhabditina</taxon>
        <taxon>Rhabditomorpha</taxon>
        <taxon>Strongyloidea</taxon>
        <taxon>Metastrongylidae</taxon>
        <taxon>Angiostrongylus</taxon>
    </lineage>
</organism>